<gene>
    <name evidence="14" type="ORF">WJX74_003079</name>
</gene>
<feature type="domain" description="CBS" evidence="13">
    <location>
        <begin position="828"/>
        <end position="886"/>
    </location>
</feature>
<keyword evidence="5" id="KW-0677">Repeat</keyword>
<dbReference type="InterPro" id="IPR051280">
    <property type="entry name" value="Cl-channel/antiporter"/>
</dbReference>
<proteinExistence type="inferred from homology"/>
<dbReference type="InterPro" id="IPR001807">
    <property type="entry name" value="ClC"/>
</dbReference>
<evidence type="ECO:0000256" key="9">
    <source>
        <dbReference type="ARBA" id="ARBA00023136"/>
    </source>
</evidence>
<keyword evidence="9 12" id="KW-0472">Membrane</keyword>
<dbReference type="PRINTS" id="PR00762">
    <property type="entry name" value="CLCHANNEL"/>
</dbReference>
<evidence type="ECO:0000256" key="3">
    <source>
        <dbReference type="ARBA" id="ARBA00022448"/>
    </source>
</evidence>
<evidence type="ECO:0000256" key="5">
    <source>
        <dbReference type="ARBA" id="ARBA00022737"/>
    </source>
</evidence>
<feature type="transmembrane region" description="Helical" evidence="12">
    <location>
        <begin position="224"/>
        <end position="251"/>
    </location>
</feature>
<keyword evidence="6 12" id="KW-1133">Transmembrane helix</keyword>
<feature type="transmembrane region" description="Helical" evidence="12">
    <location>
        <begin position="138"/>
        <end position="159"/>
    </location>
</feature>
<dbReference type="Gene3D" id="1.10.3080.10">
    <property type="entry name" value="Clc chloride channel"/>
    <property type="match status" value="1"/>
</dbReference>
<keyword evidence="15" id="KW-1185">Reference proteome</keyword>
<keyword evidence="4 12" id="KW-0812">Transmembrane</keyword>
<sequence length="971" mass="106509">MSYSRLKEEGQGQAGSGDVLRIASQGALRQNLESYQTHHTASNFAIEMDKNLKRKRRASLQDFADKIKLGHENYSPNVPASVHGAPQNEEDSREILELLNRMSAFEGQDFDKNENDVSRAAQLNRDELDYANEEAWKWILAFLVGAIMGVLMFIVDITLEGINTLKFGTVKRLIASTGGFWAPYAVLLCFNMGFAAITGYIVAFEAPFAAGSGIPELKSYLNGIHLRGFLSLRTFVCKFIGVITCIAAGLVSSKGGPFVHLGSIVGGGLSGMGSSTLSQLFGRPIKAPRRYGGYFRNDADHRDYVSIGAAAGITSSFSAPLGGLLLAVEEHSSFYTTNIFWRGFVSTCTAVTVLHVLAQLRLHPGAIFESKFGIRRDYGLYDDNKALYGKVYFYYLWELPIYAAMGVFGGCMGVLFIKLNIVVSRLRGRFVPVMKRGRRIAEVVTIAWVTSTVFFLACWVGECKPLPSARHLSFYEMDGDEQDIYAGVDSVDPSGLKHFPRLWCAPDHYNENGRLFLNPLVQALRTIYHFGETLPAGLPDSAGLTWDLLALWAMIVFPLSIFSAGMAATTGLFMPWLSVGAAWGRLTGLVITALAKRMGSSLPISLSAYTVIGASAQLSGITRNILAMSVLTMESTGSLQLIVPIMVAVFAAKMTGDALSLGFYEVQIKIRGAPTLLEPNLKAHQAMVSDKLHVHEVMTTQLLALAPVGKVKDLVDVLQRCKHQAFPVTPDVSGAWQSGEAFPLHGMLRRTLLLRLLKHRIGIFAWDGRGPIPLSSAQVVHDQQQRWEVLEKLEQIPLKIRAYVDQEQIIKDLTAEDMEMHIDLRPYMQRVPFLVHANASLSRAYRLFRTMGLHTLYVGQAKPLVMGVITRKDIIEENAELVLGKKAHEGLMLEGALANSPRHAAVPFIPETSGYAEYTSSPLGLDSIAEEAAPIELGASPHDANPQVGLLSAARTVMRTFSGKRATAPTF</sequence>
<dbReference type="InterPro" id="IPR046342">
    <property type="entry name" value="CBS_dom_sf"/>
</dbReference>
<feature type="transmembrane region" description="Helical" evidence="12">
    <location>
        <begin position="304"/>
        <end position="327"/>
    </location>
</feature>
<comment type="caution">
    <text evidence="12">Lacks conserved residue(s) required for the propagation of feature annotation.</text>
</comment>
<evidence type="ECO:0000256" key="10">
    <source>
        <dbReference type="ARBA" id="ARBA00023214"/>
    </source>
</evidence>
<accession>A0AAW1QCK7</accession>
<dbReference type="AlphaFoldDB" id="A0AAW1QCK7"/>
<dbReference type="GO" id="GO:0005254">
    <property type="term" value="F:chloride channel activity"/>
    <property type="evidence" value="ECO:0007669"/>
    <property type="project" value="UniProtKB-UniRule"/>
</dbReference>
<reference evidence="14 15" key="1">
    <citation type="journal article" date="2024" name="Nat. Commun.">
        <title>Phylogenomics reveals the evolutionary origins of lichenization in chlorophyte algae.</title>
        <authorList>
            <person name="Puginier C."/>
            <person name="Libourel C."/>
            <person name="Otte J."/>
            <person name="Skaloud P."/>
            <person name="Haon M."/>
            <person name="Grisel S."/>
            <person name="Petersen M."/>
            <person name="Berrin J.G."/>
            <person name="Delaux P.M."/>
            <person name="Dal Grande F."/>
            <person name="Keller J."/>
        </authorList>
    </citation>
    <scope>NUCLEOTIDE SEQUENCE [LARGE SCALE GENOMIC DNA]</scope>
    <source>
        <strain evidence="14 15">SAG 2145</strain>
    </source>
</reference>
<evidence type="ECO:0000256" key="7">
    <source>
        <dbReference type="ARBA" id="ARBA00023065"/>
    </source>
</evidence>
<evidence type="ECO:0000313" key="15">
    <source>
        <dbReference type="Proteomes" id="UP001438707"/>
    </source>
</evidence>
<evidence type="ECO:0000256" key="4">
    <source>
        <dbReference type="ARBA" id="ARBA00022692"/>
    </source>
</evidence>
<evidence type="ECO:0000256" key="1">
    <source>
        <dbReference type="ARBA" id="ARBA00004141"/>
    </source>
</evidence>
<dbReference type="InterPro" id="IPR000644">
    <property type="entry name" value="CBS_dom"/>
</dbReference>
<comment type="caution">
    <text evidence="14">The sequence shown here is derived from an EMBL/GenBank/DDBJ whole genome shotgun (WGS) entry which is preliminary data.</text>
</comment>
<evidence type="ECO:0000256" key="2">
    <source>
        <dbReference type="ARBA" id="ARBA00009476"/>
    </source>
</evidence>
<evidence type="ECO:0000259" key="13">
    <source>
        <dbReference type="PROSITE" id="PS51371"/>
    </source>
</evidence>
<organism evidence="14 15">
    <name type="scientific">Apatococcus lobatus</name>
    <dbReference type="NCBI Taxonomy" id="904363"/>
    <lineage>
        <taxon>Eukaryota</taxon>
        <taxon>Viridiplantae</taxon>
        <taxon>Chlorophyta</taxon>
        <taxon>core chlorophytes</taxon>
        <taxon>Trebouxiophyceae</taxon>
        <taxon>Chlorellales</taxon>
        <taxon>Chlorellaceae</taxon>
        <taxon>Apatococcus</taxon>
    </lineage>
</organism>
<evidence type="ECO:0000313" key="14">
    <source>
        <dbReference type="EMBL" id="KAK9818674.1"/>
    </source>
</evidence>
<keyword evidence="3 12" id="KW-0813">Transport</keyword>
<evidence type="ECO:0000256" key="6">
    <source>
        <dbReference type="ARBA" id="ARBA00022989"/>
    </source>
</evidence>
<protein>
    <recommendedName>
        <fullName evidence="12">Chloride channel protein</fullName>
    </recommendedName>
</protein>
<dbReference type="PANTHER" id="PTHR11689">
    <property type="entry name" value="CHLORIDE CHANNEL PROTEIN CLC FAMILY MEMBER"/>
    <property type="match status" value="1"/>
</dbReference>
<dbReference type="PROSITE" id="PS51371">
    <property type="entry name" value="CBS"/>
    <property type="match status" value="1"/>
</dbReference>
<keyword evidence="8 11" id="KW-0129">CBS domain</keyword>
<feature type="transmembrane region" description="Helical" evidence="12">
    <location>
        <begin position="549"/>
        <end position="569"/>
    </location>
</feature>
<comment type="similarity">
    <text evidence="2 12">Belongs to the chloride channel (TC 2.A.49) family.</text>
</comment>
<dbReference type="SUPFAM" id="SSF81340">
    <property type="entry name" value="Clc chloride channel"/>
    <property type="match status" value="1"/>
</dbReference>
<feature type="transmembrane region" description="Helical" evidence="12">
    <location>
        <begin position="440"/>
        <end position="462"/>
    </location>
</feature>
<evidence type="ECO:0000256" key="12">
    <source>
        <dbReference type="RuleBase" id="RU361221"/>
    </source>
</evidence>
<dbReference type="EMBL" id="JALJOS010000057">
    <property type="protein sequence ID" value="KAK9818674.1"/>
    <property type="molecule type" value="Genomic_DNA"/>
</dbReference>
<dbReference type="Pfam" id="PF00654">
    <property type="entry name" value="Voltage_CLC"/>
    <property type="match status" value="1"/>
</dbReference>
<dbReference type="Proteomes" id="UP001438707">
    <property type="component" value="Unassembled WGS sequence"/>
</dbReference>
<dbReference type="Gene3D" id="3.10.580.10">
    <property type="entry name" value="CBS-domain"/>
    <property type="match status" value="1"/>
</dbReference>
<keyword evidence="10 12" id="KW-0868">Chloride</keyword>
<dbReference type="SUPFAM" id="SSF54631">
    <property type="entry name" value="CBS-domain pair"/>
    <property type="match status" value="1"/>
</dbReference>
<keyword evidence="7 12" id="KW-0406">Ion transport</keyword>
<evidence type="ECO:0000256" key="8">
    <source>
        <dbReference type="ARBA" id="ARBA00023122"/>
    </source>
</evidence>
<feature type="transmembrane region" description="Helical" evidence="12">
    <location>
        <begin position="576"/>
        <end position="595"/>
    </location>
</feature>
<dbReference type="InterPro" id="IPR014743">
    <property type="entry name" value="Cl-channel_core"/>
</dbReference>
<comment type="subcellular location">
    <subcellularLocation>
        <location evidence="1 12">Membrane</location>
        <topology evidence="1 12">Multi-pass membrane protein</topology>
    </subcellularLocation>
</comment>
<feature type="transmembrane region" description="Helical" evidence="12">
    <location>
        <begin position="399"/>
        <end position="419"/>
    </location>
</feature>
<name>A0AAW1QCK7_9CHLO</name>
<feature type="transmembrane region" description="Helical" evidence="12">
    <location>
        <begin position="339"/>
        <end position="358"/>
    </location>
</feature>
<feature type="transmembrane region" description="Helical" evidence="12">
    <location>
        <begin position="180"/>
        <end position="204"/>
    </location>
</feature>
<dbReference type="Pfam" id="PF00571">
    <property type="entry name" value="CBS"/>
    <property type="match status" value="1"/>
</dbReference>
<dbReference type="PANTHER" id="PTHR11689:SF136">
    <property type="entry name" value="H(+)_CL(-) EXCHANGE TRANSPORTER 7"/>
    <property type="match status" value="1"/>
</dbReference>
<dbReference type="GO" id="GO:0016020">
    <property type="term" value="C:membrane"/>
    <property type="evidence" value="ECO:0007669"/>
    <property type="project" value="UniProtKB-SubCell"/>
</dbReference>
<evidence type="ECO:0000256" key="11">
    <source>
        <dbReference type="PROSITE-ProRule" id="PRU00703"/>
    </source>
</evidence>